<keyword evidence="1" id="KW-0175">Coiled coil</keyword>
<organism evidence="3 4">
    <name type="scientific">Rheinheimera muenzenbergensis</name>
    <dbReference type="NCBI Taxonomy" id="1193628"/>
    <lineage>
        <taxon>Bacteria</taxon>
        <taxon>Pseudomonadati</taxon>
        <taxon>Pseudomonadota</taxon>
        <taxon>Gammaproteobacteria</taxon>
        <taxon>Chromatiales</taxon>
        <taxon>Chromatiaceae</taxon>
        <taxon>Rheinheimera</taxon>
    </lineage>
</organism>
<evidence type="ECO:0000256" key="2">
    <source>
        <dbReference type="SAM" id="Phobius"/>
    </source>
</evidence>
<dbReference type="RefSeq" id="WP_335734897.1">
    <property type="nucleotide sequence ID" value="NZ_JALAAR010000003.1"/>
</dbReference>
<dbReference type="InterPro" id="IPR019934">
    <property type="entry name" value="CHP03545"/>
</dbReference>
<keyword evidence="2" id="KW-0812">Transmembrane</keyword>
<sequence length="588" mass="63386">MSREIGIRKSGWLVFSVAIAVLLALVYLLAGPAIRLAMVYNLEKAVGAEVNISKVSLELAPLALRINNLQITDAATPTHNSFSFGHARAALQVWPALLGYYVIDELSVDGLQYGAERLSEGAVYRQPGADAEKVDIAKLLQVDLPDADELIARAKLQTPAKADALQQLAAAEQQQLQSLKQQLPNKDTLAQYQADIKALTDSKISNAADLAAKAQQLQQLKDKLNAEKAKLQLVKQQLTQSKDKLQQAVAELKAASAADYTKVQQLANLSDGGLAGISQILLGDLWGQRIAQLQSLYLLAKPYLPEQLPQSSSDSPAQPDVILPNRILPLPGQPYPDFWVKQARINWLLGGGEATIALQDITAQHKLINRPTTFSLDVKQLPQLAAFNLSGDFAILEQMVTKLNWQLDGLQLQPTTLGNGDSALDLAAGLISSAGKLKLTDNQIEQQATVVLKAANFNSSGNKYLQQLASLLNQQQQIPFNIATTGVISAPDVSIRSSLDKLLGDALLGEAKQKIAAYQAELQAKLDSPLQNGLAGQQDWAALLNQQEGEVADISGNIENMLNAKLADVKDQAKDKLKDKLLNKLGGG</sequence>
<evidence type="ECO:0000313" key="3">
    <source>
        <dbReference type="EMBL" id="MEH8016477.1"/>
    </source>
</evidence>
<reference evidence="3 4" key="1">
    <citation type="journal article" date="2023" name="Ecotoxicol. Environ. Saf.">
        <title>Mercury remediation potential of mercury-resistant strain Rheinheimera metallidurans sp. nov. isolated from a municipal waste dumping site.</title>
        <authorList>
            <person name="Yadav V."/>
            <person name="Manjhi A."/>
            <person name="Vadakedath N."/>
        </authorList>
    </citation>
    <scope>NUCLEOTIDE SEQUENCE [LARGE SCALE GENOMIC DNA]</scope>
    <source>
        <strain evidence="3 4">E-49</strain>
    </source>
</reference>
<comment type="caution">
    <text evidence="3">The sequence shown here is derived from an EMBL/GenBank/DDBJ whole genome shotgun (WGS) entry which is preliminary data.</text>
</comment>
<gene>
    <name evidence="3" type="ORF">MN202_04490</name>
</gene>
<feature type="transmembrane region" description="Helical" evidence="2">
    <location>
        <begin position="12"/>
        <end position="30"/>
    </location>
</feature>
<evidence type="ECO:0000256" key="1">
    <source>
        <dbReference type="SAM" id="Coils"/>
    </source>
</evidence>
<protein>
    <submittedName>
        <fullName evidence="3">TIGR03545 family protein</fullName>
    </submittedName>
</protein>
<dbReference type="NCBIfam" id="TIGR03545">
    <property type="entry name" value="TIGR03545 family protein"/>
    <property type="match status" value="1"/>
</dbReference>
<keyword evidence="4" id="KW-1185">Reference proteome</keyword>
<dbReference type="EMBL" id="JALAAR010000003">
    <property type="protein sequence ID" value="MEH8016477.1"/>
    <property type="molecule type" value="Genomic_DNA"/>
</dbReference>
<accession>A0ABU8C4K8</accession>
<name>A0ABU8C4K8_9GAMM</name>
<dbReference type="Proteomes" id="UP001375382">
    <property type="component" value="Unassembled WGS sequence"/>
</dbReference>
<keyword evidence="2" id="KW-0472">Membrane</keyword>
<feature type="coiled-coil region" evidence="1">
    <location>
        <begin position="207"/>
        <end position="258"/>
    </location>
</feature>
<evidence type="ECO:0000313" key="4">
    <source>
        <dbReference type="Proteomes" id="UP001375382"/>
    </source>
</evidence>
<feature type="coiled-coil region" evidence="1">
    <location>
        <begin position="508"/>
        <end position="564"/>
    </location>
</feature>
<keyword evidence="2" id="KW-1133">Transmembrane helix</keyword>
<proteinExistence type="predicted"/>